<dbReference type="InterPro" id="IPR021272">
    <property type="entry name" value="DUF2851"/>
</dbReference>
<comment type="caution">
    <text evidence="1">The sequence shown here is derived from an EMBL/GenBank/DDBJ whole genome shotgun (WGS) entry which is preliminary data.</text>
</comment>
<evidence type="ECO:0000313" key="1">
    <source>
        <dbReference type="EMBL" id="TXD92174.1"/>
    </source>
</evidence>
<dbReference type="Pfam" id="PF11013">
    <property type="entry name" value="DUF2851"/>
    <property type="match status" value="1"/>
</dbReference>
<protein>
    <submittedName>
        <fullName evidence="1">DUF2851 family protein</fullName>
    </submittedName>
</protein>
<evidence type="ECO:0000313" key="2">
    <source>
        <dbReference type="Proteomes" id="UP000321367"/>
    </source>
</evidence>
<dbReference type="OrthoDB" id="1005072at2"/>
<dbReference type="RefSeq" id="WP_146934325.1">
    <property type="nucleotide sequence ID" value="NZ_CBCSHZ010000028.1"/>
</dbReference>
<dbReference type="Proteomes" id="UP000321367">
    <property type="component" value="Unassembled WGS sequence"/>
</dbReference>
<proteinExistence type="predicted"/>
<dbReference type="AlphaFoldDB" id="A0A5C6ZNG7"/>
<sequence>MQEDFLHYLWKFKKFDFSKAITTSNSNITILDIGTHNHLSGPDFFNAKIEIDHQLWAGNVEIHLKSSDWYLHRHETDPNYDNVILHVVWEDDSEVFRKDNSAIPTLELKELVHPDSLDKYRSLLLNGSKKWINCEKDFHLFDDFSMNNWLERVYFERLEKKSIKIMEMLKSTENNWEEVLFKLLFRNFGLKVNTDAFESIANSIDFKVIQKLGDSSFKMEALIFGQAGLLNENIDQSYFASLKSEYQFLQQKFNLDNSSVLLPQYFRLRPDNFPTIRLSQLAELYSNIPHLFSEIIKSNSKEEFYRLFSSSTTEFWETHYTFKKEHKCRKKKLTQSFIDLLIINTIVPFKYCYLKETGDMETSETLNIVEQIKPEKNSMVENFNTLRSKTATNSYHSQALVELKTEYCDKNACLQCGLGVKLIHGLV</sequence>
<accession>A0A5C6ZNG7</accession>
<gene>
    <name evidence="1" type="ORF">ES724_14790</name>
</gene>
<organism evidence="1 2">
    <name type="scientific">Gillisia hiemivivida</name>
    <dbReference type="NCBI Taxonomy" id="291190"/>
    <lineage>
        <taxon>Bacteria</taxon>
        <taxon>Pseudomonadati</taxon>
        <taxon>Bacteroidota</taxon>
        <taxon>Flavobacteriia</taxon>
        <taxon>Flavobacteriales</taxon>
        <taxon>Flavobacteriaceae</taxon>
        <taxon>Gillisia</taxon>
    </lineage>
</organism>
<keyword evidence="2" id="KW-1185">Reference proteome</keyword>
<dbReference type="EMBL" id="VORY01000025">
    <property type="protein sequence ID" value="TXD92174.1"/>
    <property type="molecule type" value="Genomic_DNA"/>
</dbReference>
<reference evidence="1 2" key="1">
    <citation type="submission" date="2019-08" db="EMBL/GenBank/DDBJ databases">
        <title>Genome sequence of Gillisia hiemivivida IC154 (type strain).</title>
        <authorList>
            <person name="Bowman J.P."/>
        </authorList>
    </citation>
    <scope>NUCLEOTIDE SEQUENCE [LARGE SCALE GENOMIC DNA]</scope>
    <source>
        <strain evidence="1 2">IC154</strain>
    </source>
</reference>
<name>A0A5C6ZNG7_9FLAO</name>